<dbReference type="InterPro" id="IPR041664">
    <property type="entry name" value="AAA_16"/>
</dbReference>
<dbReference type="KEGG" id="kfl:Kfla_5815"/>
<evidence type="ECO:0000313" key="4">
    <source>
        <dbReference type="EMBL" id="ADB34819.1"/>
    </source>
</evidence>
<dbReference type="InterPro" id="IPR027417">
    <property type="entry name" value="P-loop_NTPase"/>
</dbReference>
<dbReference type="Proteomes" id="UP000007967">
    <property type="component" value="Chromosome"/>
</dbReference>
<dbReference type="OrthoDB" id="3795727at2"/>
<dbReference type="EMBL" id="CP001736">
    <property type="protein sequence ID" value="ADB34819.1"/>
    <property type="molecule type" value="Genomic_DNA"/>
</dbReference>
<feature type="domain" description="HTH luxR-type" evidence="3">
    <location>
        <begin position="774"/>
        <end position="839"/>
    </location>
</feature>
<dbReference type="eggNOG" id="COG3899">
    <property type="taxonomic scope" value="Bacteria"/>
</dbReference>
<dbReference type="eggNOG" id="COG0457">
    <property type="taxonomic scope" value="Bacteria"/>
</dbReference>
<evidence type="ECO:0000256" key="2">
    <source>
        <dbReference type="ARBA" id="ARBA00022840"/>
    </source>
</evidence>
<dbReference type="SUPFAM" id="SSF46894">
    <property type="entry name" value="C-terminal effector domain of the bipartite response regulators"/>
    <property type="match status" value="1"/>
</dbReference>
<dbReference type="Gene3D" id="1.25.40.10">
    <property type="entry name" value="Tetratricopeptide repeat domain"/>
    <property type="match status" value="1"/>
</dbReference>
<organism evidence="4 5">
    <name type="scientific">Kribbella flavida (strain DSM 17836 / JCM 10339 / NBRC 14399)</name>
    <dbReference type="NCBI Taxonomy" id="479435"/>
    <lineage>
        <taxon>Bacteria</taxon>
        <taxon>Bacillati</taxon>
        <taxon>Actinomycetota</taxon>
        <taxon>Actinomycetes</taxon>
        <taxon>Propionibacteriales</taxon>
        <taxon>Kribbellaceae</taxon>
        <taxon>Kribbella</taxon>
    </lineage>
</organism>
<dbReference type="InterPro" id="IPR036388">
    <property type="entry name" value="WH-like_DNA-bd_sf"/>
</dbReference>
<dbReference type="GO" id="GO:0004016">
    <property type="term" value="F:adenylate cyclase activity"/>
    <property type="evidence" value="ECO:0007669"/>
    <property type="project" value="TreeGrafter"/>
</dbReference>
<dbReference type="PROSITE" id="PS50043">
    <property type="entry name" value="HTH_LUXR_2"/>
    <property type="match status" value="1"/>
</dbReference>
<dbReference type="GO" id="GO:0005524">
    <property type="term" value="F:ATP binding"/>
    <property type="evidence" value="ECO:0007669"/>
    <property type="project" value="UniProtKB-KW"/>
</dbReference>
<protein>
    <submittedName>
        <fullName evidence="4">Transcriptional regulator, LuxR family</fullName>
    </submittedName>
</protein>
<dbReference type="HOGENOM" id="CLU_006850_0_2_11"/>
<gene>
    <name evidence="4" type="ordered locus">Kfla_5815</name>
</gene>
<name>D2PQB7_KRIFD</name>
<dbReference type="InterPro" id="IPR000792">
    <property type="entry name" value="Tscrpt_reg_LuxR_C"/>
</dbReference>
<dbReference type="PANTHER" id="PTHR16305:SF35">
    <property type="entry name" value="TRANSCRIPTIONAL ACTIVATOR DOMAIN"/>
    <property type="match status" value="1"/>
</dbReference>
<keyword evidence="5" id="KW-1185">Reference proteome</keyword>
<dbReference type="Pfam" id="PF00196">
    <property type="entry name" value="GerE"/>
    <property type="match status" value="1"/>
</dbReference>
<dbReference type="InterPro" id="IPR011990">
    <property type="entry name" value="TPR-like_helical_dom_sf"/>
</dbReference>
<dbReference type="GO" id="GO:0006355">
    <property type="term" value="P:regulation of DNA-templated transcription"/>
    <property type="evidence" value="ECO:0007669"/>
    <property type="project" value="InterPro"/>
</dbReference>
<dbReference type="AlphaFoldDB" id="D2PQB7"/>
<evidence type="ECO:0000313" key="5">
    <source>
        <dbReference type="Proteomes" id="UP000007967"/>
    </source>
</evidence>
<dbReference type="Gene3D" id="1.10.10.10">
    <property type="entry name" value="Winged helix-like DNA-binding domain superfamily/Winged helix DNA-binding domain"/>
    <property type="match status" value="1"/>
</dbReference>
<reference evidence="5" key="1">
    <citation type="submission" date="2009-09" db="EMBL/GenBank/DDBJ databases">
        <title>The complete genome of Kribbella flavida DSM 17836.</title>
        <authorList>
            <consortium name="US DOE Joint Genome Institute (JGI-PGF)"/>
            <person name="Lucas S."/>
            <person name="Copeland A."/>
            <person name="Lapidus A."/>
            <person name="Glavina del Rio T."/>
            <person name="Dalin E."/>
            <person name="Tice H."/>
            <person name="Bruce D."/>
            <person name="Goodwin L."/>
            <person name="Pitluck S."/>
            <person name="Kyrpides N."/>
            <person name="Mavromatis K."/>
            <person name="Ivanova N."/>
            <person name="Saunders E."/>
            <person name="Brettin T."/>
            <person name="Detter J.C."/>
            <person name="Han C."/>
            <person name="Larimer F."/>
            <person name="Land M."/>
            <person name="Hauser L."/>
            <person name="Markowitz V."/>
            <person name="Cheng J.-F."/>
            <person name="Hugenholtz P."/>
            <person name="Woyke T."/>
            <person name="Wu D."/>
            <person name="Pukall R."/>
            <person name="Klenk H.-P."/>
            <person name="Eisen J.A."/>
        </authorList>
    </citation>
    <scope>NUCLEOTIDE SEQUENCE [LARGE SCALE GENOMIC DNA]</scope>
    <source>
        <strain evidence="5">DSM 17836 / JCM 10339 / NBRC 14399</strain>
    </source>
</reference>
<dbReference type="PANTHER" id="PTHR16305">
    <property type="entry name" value="TESTICULAR SOLUBLE ADENYLYL CYCLASE"/>
    <property type="match status" value="1"/>
</dbReference>
<dbReference type="CDD" id="cd06170">
    <property type="entry name" value="LuxR_C_like"/>
    <property type="match status" value="1"/>
</dbReference>
<reference evidence="4 5" key="2">
    <citation type="journal article" date="2010" name="Stand. Genomic Sci.">
        <title>Complete genome sequence of Kribbella flavida type strain (IFO 14399).</title>
        <authorList>
            <person name="Pukall R."/>
            <person name="Lapidus A."/>
            <person name="Glavina Del Rio T."/>
            <person name="Copeland A."/>
            <person name="Tice H."/>
            <person name="Cheng J.-F."/>
            <person name="Lucas S."/>
            <person name="Chen F."/>
            <person name="Nolan M."/>
            <person name="LaButti K."/>
            <person name="Pati A."/>
            <person name="Ivanova N."/>
            <person name="Mavrommatis K."/>
            <person name="Mikhailova N."/>
            <person name="Pitluck S."/>
            <person name="Bruce D."/>
            <person name="Goodwin L."/>
            <person name="Land M."/>
            <person name="Hauser L."/>
            <person name="Chang Y.-J."/>
            <person name="Jeffries C.D."/>
            <person name="Chen A."/>
            <person name="Palaniappan K."/>
            <person name="Chain P."/>
            <person name="Rohde M."/>
            <person name="Goeker M."/>
            <person name="Bristow J."/>
            <person name="Eisen J.A."/>
            <person name="Markowitz V."/>
            <person name="Hugenholtz P."/>
            <person name="Kyrpides N.C."/>
            <person name="Klenk H.-P."/>
            <person name="Brettin T."/>
        </authorList>
    </citation>
    <scope>NUCLEOTIDE SEQUENCE [LARGE SCALE GENOMIC DNA]</scope>
    <source>
        <strain evidence="5">DSM 17836 / JCM 10339 / NBRC 14399</strain>
    </source>
</reference>
<dbReference type="SUPFAM" id="SSF52540">
    <property type="entry name" value="P-loop containing nucleoside triphosphate hydrolases"/>
    <property type="match status" value="1"/>
</dbReference>
<dbReference type="PRINTS" id="PR00038">
    <property type="entry name" value="HTHLUXR"/>
</dbReference>
<sequence>MFLEREPLLAELRDCRPGTLVLIGGEAGIGKTTLVRVHCGSLPADLPVRSGFCDALGTPRALGPLHDIAKSVPALAGLLAAGADRHRAFTTLLDLLAEGPSVTVIEDVHWADEATLDLLIYLGRRIADLPAVVLVTYRPEEVGRDHPLRRVLGDLATARAVRRIQVPALSPDAVAALSEPLGRDGVRLHAVTGGNPFFVTEALSAPADDVPATVRDAVLARAHRLGPAARAVLDVVSLVPDRAEAGLVDPDALEPCLLSGMLVLEDGAVRFRHELARRAVESDVSAVRRSLLHGKVLDHLAGLDGVDPARLAHHAEAAGDRAAVLRYAPQAAERAAQAGAHREAAAQYGRAVRHCVGLPVEQQAQLWEQLAEQCDHSDALTDGIAAARRAIELWQSAGDPDRQGRVMAQCSLMLWKTAENAAAHEMATAAAALLRSRPPGRALAQALAAHARLLMLAREMPAAISVGARAVELAERLGDTQTLGRALNAVGTAHFLADPDRAVELLEAGLAASSTAGDDAGIAAAMVNLGSGAGEIRRYDVADRWLAEAVAWCSERDLDSSRVYALAWQARSDFEQGRWAAAEQRAHEVIEGTGQHVPARIIACTVLGWLRARRGDPDFSAPLDTAWRLARQTGDLQRLWPAVAARAEAAWLSGSDGTTRLDGAAEGVGADLRATYELALRLRHPWAVGELGSWLGVELPDFAAAPYRDGDRWRALGCPYEAALFLAQDEDPQRQVAGLEELQLLGAWGAAHRVARQLRREGVARVPRGPRPATRSNPAGLTDRETEVLALVAQHLRNAEIAARLHISAKTVDHHVSAVLGKLGVSTRQEAGRWFRAFTG</sequence>
<dbReference type="STRING" id="479435.Kfla_5815"/>
<dbReference type="SMART" id="SM00421">
    <property type="entry name" value="HTH_LUXR"/>
    <property type="match status" value="1"/>
</dbReference>
<accession>D2PQB7</accession>
<dbReference type="RefSeq" id="WP_012923373.1">
    <property type="nucleotide sequence ID" value="NC_013729.1"/>
</dbReference>
<dbReference type="SUPFAM" id="SSF48452">
    <property type="entry name" value="TPR-like"/>
    <property type="match status" value="1"/>
</dbReference>
<dbReference type="InterPro" id="IPR016032">
    <property type="entry name" value="Sig_transdc_resp-reg_C-effctor"/>
</dbReference>
<dbReference type="GO" id="GO:0003677">
    <property type="term" value="F:DNA binding"/>
    <property type="evidence" value="ECO:0007669"/>
    <property type="project" value="InterPro"/>
</dbReference>
<proteinExistence type="predicted"/>
<evidence type="ECO:0000256" key="1">
    <source>
        <dbReference type="ARBA" id="ARBA00022741"/>
    </source>
</evidence>
<dbReference type="Pfam" id="PF13191">
    <property type="entry name" value="AAA_16"/>
    <property type="match status" value="1"/>
</dbReference>
<dbReference type="eggNOG" id="COG2771">
    <property type="taxonomic scope" value="Bacteria"/>
</dbReference>
<keyword evidence="1" id="KW-0547">Nucleotide-binding</keyword>
<keyword evidence="2" id="KW-0067">ATP-binding</keyword>
<dbReference type="GO" id="GO:0005737">
    <property type="term" value="C:cytoplasm"/>
    <property type="evidence" value="ECO:0007669"/>
    <property type="project" value="TreeGrafter"/>
</dbReference>
<evidence type="ECO:0000259" key="3">
    <source>
        <dbReference type="PROSITE" id="PS50043"/>
    </source>
</evidence>